<dbReference type="OrthoDB" id="5419922at2759"/>
<feature type="region of interest" description="Disordered" evidence="1">
    <location>
        <begin position="502"/>
        <end position="535"/>
    </location>
</feature>
<dbReference type="AlphaFoldDB" id="A0A178ZTY6"/>
<gene>
    <name evidence="2" type="ORF">AYL99_01890</name>
</gene>
<feature type="compositionally biased region" description="Basic and acidic residues" evidence="1">
    <location>
        <begin position="131"/>
        <end position="161"/>
    </location>
</feature>
<name>A0A178ZTY6_9EURO</name>
<dbReference type="Proteomes" id="UP000078343">
    <property type="component" value="Unassembled WGS sequence"/>
</dbReference>
<comment type="caution">
    <text evidence="2">The sequence shown here is derived from an EMBL/GenBank/DDBJ whole genome shotgun (WGS) entry which is preliminary data.</text>
</comment>
<dbReference type="RefSeq" id="XP_018696030.1">
    <property type="nucleotide sequence ID" value="XM_018833406.1"/>
</dbReference>
<evidence type="ECO:0000256" key="1">
    <source>
        <dbReference type="SAM" id="MobiDB-lite"/>
    </source>
</evidence>
<protein>
    <submittedName>
        <fullName evidence="2">Uncharacterized protein</fullName>
    </submittedName>
</protein>
<dbReference type="GeneID" id="30006060"/>
<proteinExistence type="predicted"/>
<feature type="compositionally biased region" description="Polar residues" evidence="1">
    <location>
        <begin position="166"/>
        <end position="175"/>
    </location>
</feature>
<evidence type="ECO:0000313" key="2">
    <source>
        <dbReference type="EMBL" id="OAP62663.1"/>
    </source>
</evidence>
<accession>A0A178ZTY6</accession>
<feature type="region of interest" description="Disordered" evidence="1">
    <location>
        <begin position="79"/>
        <end position="207"/>
    </location>
</feature>
<feature type="region of interest" description="Disordered" evidence="1">
    <location>
        <begin position="266"/>
        <end position="358"/>
    </location>
</feature>
<keyword evidence="3" id="KW-1185">Reference proteome</keyword>
<dbReference type="EMBL" id="LVYI01000002">
    <property type="protein sequence ID" value="OAP62663.1"/>
    <property type="molecule type" value="Genomic_DNA"/>
</dbReference>
<reference evidence="2 3" key="1">
    <citation type="submission" date="2016-04" db="EMBL/GenBank/DDBJ databases">
        <title>Draft genome of Fonsecaea erecta CBS 125763.</title>
        <authorList>
            <person name="Weiss V.A."/>
            <person name="Vicente V.A."/>
            <person name="Raittz R.T."/>
            <person name="Moreno L.F."/>
            <person name="De Souza E.M."/>
            <person name="Pedrosa F.O."/>
            <person name="Steffens M.B."/>
            <person name="Faoro H."/>
            <person name="Tadra-Sfeir M.Z."/>
            <person name="Najafzadeh M.J."/>
            <person name="Felipe M.S."/>
            <person name="Teixeira M."/>
            <person name="Sun J."/>
            <person name="Xi L."/>
            <person name="Gomes R."/>
            <person name="De Azevedo C.M."/>
            <person name="Salgado C.G."/>
            <person name="Da Silva M.B."/>
            <person name="Nascimento M.F."/>
            <person name="Queiroz-Telles F."/>
            <person name="Attili D.S."/>
            <person name="Gorbushina A."/>
        </authorList>
    </citation>
    <scope>NUCLEOTIDE SEQUENCE [LARGE SCALE GENOMIC DNA]</scope>
    <source>
        <strain evidence="2 3">CBS 125763</strain>
    </source>
</reference>
<dbReference type="STRING" id="1367422.A0A178ZTY6"/>
<evidence type="ECO:0000313" key="3">
    <source>
        <dbReference type="Proteomes" id="UP000078343"/>
    </source>
</evidence>
<feature type="compositionally biased region" description="Low complexity" evidence="1">
    <location>
        <begin position="89"/>
        <end position="98"/>
    </location>
</feature>
<sequence>MPARNPRLPRYPRPVSPISADEIPICEDTAVYRDLTDEAAESSEQRAARRRRIESHSAAYLRGRPLFILTAQLRGPFDSGWKDPWARNTTTNTKETVTSQQRSLPATKLAQGKKQDFTISKAESNRIPTRGNERREESISAPPKKKDESLPGDSKVRDWLRRNTKYQRSGNSQHYLTPPSPSEGKATERAAPRPNIDPTASVDDVVSVADQRDLPSGTLRHSQEFQTCLSSPLNSPIPEAAPLARSCFTSPPRQEDQDGHIYFKHRHRAAKQSRTEYATTRSRRGAERHTSPVGNRLSRYPGPKDSCERATASGESLSGLGLQPLAKKNLNRSEPAKHVTPGLNDGSDIVPNARDRPPPLCLTEETTKSSMTAELPSAQVPPLPVLASLPSNISSHRDMLRDAVNHCNDEAIDAGNRKRAAVVDVLIAEIDPASVVWSTNEAGSGKRKAASPVGNRAKRRLIPVTEHLAPDSTRGSIKSILKVAKPSVTIQDKITVSKTALLHGEDQQPDGDDGHRPAVTGPEPPKLSPASAPRSILKSSAQSLTKVLPNPGSSSDKQDAQRQQLLKIVDADDDFDVERAMDELGSYLGTWDVERKLTYVDL</sequence>
<organism evidence="2 3">
    <name type="scientific">Fonsecaea erecta</name>
    <dbReference type="NCBI Taxonomy" id="1367422"/>
    <lineage>
        <taxon>Eukaryota</taxon>
        <taxon>Fungi</taxon>
        <taxon>Dikarya</taxon>
        <taxon>Ascomycota</taxon>
        <taxon>Pezizomycotina</taxon>
        <taxon>Eurotiomycetes</taxon>
        <taxon>Chaetothyriomycetidae</taxon>
        <taxon>Chaetothyriales</taxon>
        <taxon>Herpotrichiellaceae</taxon>
        <taxon>Fonsecaea</taxon>
    </lineage>
</organism>